<dbReference type="OMA" id="NCIDEGA"/>
<feature type="compositionally biased region" description="Polar residues" evidence="6">
    <location>
        <begin position="258"/>
        <end position="272"/>
    </location>
</feature>
<dbReference type="eggNOG" id="ENOG502SMK9">
    <property type="taxonomic scope" value="Eukaryota"/>
</dbReference>
<evidence type="ECO:0000259" key="8">
    <source>
        <dbReference type="Pfam" id="PF20684"/>
    </source>
</evidence>
<evidence type="ECO:0000256" key="6">
    <source>
        <dbReference type="SAM" id="MobiDB-lite"/>
    </source>
</evidence>
<name>B2WBD1_PYRTR</name>
<evidence type="ECO:0000256" key="2">
    <source>
        <dbReference type="ARBA" id="ARBA00022692"/>
    </source>
</evidence>
<keyword evidence="2 7" id="KW-0812">Transmembrane</keyword>
<dbReference type="InterPro" id="IPR052337">
    <property type="entry name" value="SAT4-like"/>
</dbReference>
<dbReference type="GO" id="GO:0016020">
    <property type="term" value="C:membrane"/>
    <property type="evidence" value="ECO:0007669"/>
    <property type="project" value="UniProtKB-SubCell"/>
</dbReference>
<dbReference type="InParanoid" id="B2WBD1"/>
<keyword evidence="3 7" id="KW-1133">Transmembrane helix</keyword>
<evidence type="ECO:0000313" key="10">
    <source>
        <dbReference type="Proteomes" id="UP000001471"/>
    </source>
</evidence>
<evidence type="ECO:0000256" key="7">
    <source>
        <dbReference type="SAM" id="Phobius"/>
    </source>
</evidence>
<dbReference type="PANTHER" id="PTHR33048">
    <property type="entry name" value="PTH11-LIKE INTEGRAL MEMBRANE PROTEIN (AFU_ORTHOLOGUE AFUA_5G11245)"/>
    <property type="match status" value="1"/>
</dbReference>
<dbReference type="PANTHER" id="PTHR33048:SF129">
    <property type="entry name" value="INTEGRAL MEMBRANE PROTEIN-RELATED"/>
    <property type="match status" value="1"/>
</dbReference>
<proteinExistence type="inferred from homology"/>
<evidence type="ECO:0000256" key="1">
    <source>
        <dbReference type="ARBA" id="ARBA00004141"/>
    </source>
</evidence>
<organism evidence="9 10">
    <name type="scientific">Pyrenophora tritici-repentis (strain Pt-1C-BFP)</name>
    <name type="common">Wheat tan spot fungus</name>
    <name type="synonym">Drechslera tritici-repentis</name>
    <dbReference type="NCBI Taxonomy" id="426418"/>
    <lineage>
        <taxon>Eukaryota</taxon>
        <taxon>Fungi</taxon>
        <taxon>Dikarya</taxon>
        <taxon>Ascomycota</taxon>
        <taxon>Pezizomycotina</taxon>
        <taxon>Dothideomycetes</taxon>
        <taxon>Pleosporomycetidae</taxon>
        <taxon>Pleosporales</taxon>
        <taxon>Pleosporineae</taxon>
        <taxon>Pleosporaceae</taxon>
        <taxon>Pyrenophora</taxon>
    </lineage>
</organism>
<dbReference type="Pfam" id="PF20684">
    <property type="entry name" value="Fung_rhodopsin"/>
    <property type="match status" value="1"/>
</dbReference>
<gene>
    <name evidence="9" type="ORF">PTRG_06943</name>
</gene>
<feature type="transmembrane region" description="Helical" evidence="7">
    <location>
        <begin position="92"/>
        <end position="115"/>
    </location>
</feature>
<comment type="subcellular location">
    <subcellularLocation>
        <location evidence="1">Membrane</location>
        <topology evidence="1">Multi-pass membrane protein</topology>
    </subcellularLocation>
</comment>
<feature type="transmembrane region" description="Helical" evidence="7">
    <location>
        <begin position="60"/>
        <end position="80"/>
    </location>
</feature>
<feature type="region of interest" description="Disordered" evidence="6">
    <location>
        <begin position="258"/>
        <end position="290"/>
    </location>
</feature>
<dbReference type="OrthoDB" id="4525788at2759"/>
<feature type="transmembrane region" description="Helical" evidence="7">
    <location>
        <begin position="26"/>
        <end position="48"/>
    </location>
</feature>
<sequence>MQLPPLDVILSWPTPNYVDPETRGPALIIVNAIFMTLATLTVCARLYTRLVVKRWFGIDDVFILLALLFTVGLTAVVLLANERYGWDRWFKWLVHVNVAYTVSSFIALTVMAIFFCTPVENYWTIDAPADSCMDEAVLTMICGVINSVADLLTTLTPMPLVFRLQMPLNQRLAVAMLFGMGFIVTAAGIVRTWFIYRSLFNEWDQTWFTYPLWISAAVEIDLGVICASTPVLKPLFAKIPFSLSGSLQSGISVKRSAGNTTQTLTPSASTAYLSRRKSEPPLGAPELASDNGQSYEMKHWADAEAGLMRDDSERGSEGGILDEEPQPKKKTNRLFDKFRAKSTWWMLFLESLPLPSCYPAYSIYLPLQVPNNVNIFTSAKLQKKALGHPARYQACVAFSW</sequence>
<reference evidence="10" key="1">
    <citation type="journal article" date="2013" name="G3 (Bethesda)">
        <title>Comparative genomics of a plant-pathogenic fungus, Pyrenophora tritici-repentis, reveals transduplication and the impact of repeat elements on pathogenicity and population divergence.</title>
        <authorList>
            <person name="Manning V.A."/>
            <person name="Pandelova I."/>
            <person name="Dhillon B."/>
            <person name="Wilhelm L.J."/>
            <person name="Goodwin S.B."/>
            <person name="Berlin A.M."/>
            <person name="Figueroa M."/>
            <person name="Freitag M."/>
            <person name="Hane J.K."/>
            <person name="Henrissat B."/>
            <person name="Holman W.H."/>
            <person name="Kodira C.D."/>
            <person name="Martin J."/>
            <person name="Oliver R.P."/>
            <person name="Robbertse B."/>
            <person name="Schackwitz W."/>
            <person name="Schwartz D.C."/>
            <person name="Spatafora J.W."/>
            <person name="Turgeon B.G."/>
            <person name="Yandava C."/>
            <person name="Young S."/>
            <person name="Zhou S."/>
            <person name="Zeng Q."/>
            <person name="Grigoriev I.V."/>
            <person name="Ma L.-J."/>
            <person name="Ciuffetti L.M."/>
        </authorList>
    </citation>
    <scope>NUCLEOTIDE SEQUENCE [LARGE SCALE GENOMIC DNA]</scope>
    <source>
        <strain evidence="10">Pt-1C-BFP</strain>
    </source>
</reference>
<evidence type="ECO:0000256" key="4">
    <source>
        <dbReference type="ARBA" id="ARBA00023136"/>
    </source>
</evidence>
<keyword evidence="4 7" id="KW-0472">Membrane</keyword>
<feature type="transmembrane region" description="Helical" evidence="7">
    <location>
        <begin position="172"/>
        <end position="196"/>
    </location>
</feature>
<accession>B2WBD1</accession>
<dbReference type="AlphaFoldDB" id="B2WBD1"/>
<feature type="domain" description="Rhodopsin" evidence="8">
    <location>
        <begin position="87"/>
        <end position="237"/>
    </location>
</feature>
<comment type="similarity">
    <text evidence="5">Belongs to the SAT4 family.</text>
</comment>
<dbReference type="InterPro" id="IPR049326">
    <property type="entry name" value="Rhodopsin_dom_fungi"/>
</dbReference>
<dbReference type="Proteomes" id="UP000001471">
    <property type="component" value="Unassembled WGS sequence"/>
</dbReference>
<dbReference type="HOGENOM" id="CLU_028200_25_6_1"/>
<evidence type="ECO:0000256" key="3">
    <source>
        <dbReference type="ARBA" id="ARBA00022989"/>
    </source>
</evidence>
<dbReference type="EMBL" id="DS231621">
    <property type="protein sequence ID" value="EDU49863.1"/>
    <property type="molecule type" value="Genomic_DNA"/>
</dbReference>
<evidence type="ECO:0000313" key="9">
    <source>
        <dbReference type="EMBL" id="EDU49863.1"/>
    </source>
</evidence>
<protein>
    <submittedName>
        <fullName evidence="9">Integral membrane protein</fullName>
    </submittedName>
</protein>
<evidence type="ECO:0000256" key="5">
    <source>
        <dbReference type="ARBA" id="ARBA00038359"/>
    </source>
</evidence>